<reference evidence="3" key="1">
    <citation type="journal article" date="2020" name="MBio">
        <title>Horizontal gene transfer to a defensive symbiont with a reduced genome amongst a multipartite beetle microbiome.</title>
        <authorList>
            <person name="Waterworth S.C."/>
            <person name="Florez L.V."/>
            <person name="Rees E.R."/>
            <person name="Hertweck C."/>
            <person name="Kaltenpoth M."/>
            <person name="Kwan J.C."/>
        </authorList>
    </citation>
    <scope>NUCLEOTIDE SEQUENCE [LARGE SCALE GENOMIC DNA]</scope>
</reference>
<organism evidence="2 3">
    <name type="scientific">Stenotrophomonas maltophilia</name>
    <name type="common">Pseudomonas maltophilia</name>
    <name type="synonym">Xanthomonas maltophilia</name>
    <dbReference type="NCBI Taxonomy" id="40324"/>
    <lineage>
        <taxon>Bacteria</taxon>
        <taxon>Pseudomonadati</taxon>
        <taxon>Pseudomonadota</taxon>
        <taxon>Gammaproteobacteria</taxon>
        <taxon>Lysobacterales</taxon>
        <taxon>Lysobacteraceae</taxon>
        <taxon>Stenotrophomonas</taxon>
        <taxon>Stenotrophomonas maltophilia group</taxon>
    </lineage>
</organism>
<protein>
    <recommendedName>
        <fullName evidence="1">Penicillin-binding C-terminal domain-containing protein</fullName>
    </recommendedName>
</protein>
<dbReference type="EMBL" id="WNDS01000002">
    <property type="protein sequence ID" value="KAF1016066.1"/>
    <property type="molecule type" value="Genomic_DNA"/>
</dbReference>
<sequence length="81" mass="8808">MDGLNDGATLARAPNATHGVRLQLRALGSEQEIDWLLDGRLIARSRGAQWIGQELAEPGQHTSTALATDGAWTQVRFTVIR</sequence>
<accession>A0A7V8FHZ3</accession>
<dbReference type="Pfam" id="PF06832">
    <property type="entry name" value="BiPBP_C"/>
    <property type="match status" value="1"/>
</dbReference>
<dbReference type="AlphaFoldDB" id="A0A7V8FHZ3"/>
<evidence type="ECO:0000313" key="2">
    <source>
        <dbReference type="EMBL" id="KAF1016066.1"/>
    </source>
</evidence>
<gene>
    <name evidence="2" type="ORF">GAK31_01550</name>
</gene>
<dbReference type="InterPro" id="IPR009647">
    <property type="entry name" value="PBP_C"/>
</dbReference>
<dbReference type="Proteomes" id="UP000487117">
    <property type="component" value="Unassembled WGS sequence"/>
</dbReference>
<evidence type="ECO:0000259" key="1">
    <source>
        <dbReference type="Pfam" id="PF06832"/>
    </source>
</evidence>
<evidence type="ECO:0000313" key="3">
    <source>
        <dbReference type="Proteomes" id="UP000487117"/>
    </source>
</evidence>
<feature type="domain" description="Penicillin-binding C-terminal" evidence="1">
    <location>
        <begin position="3"/>
        <end position="77"/>
    </location>
</feature>
<comment type="caution">
    <text evidence="2">The sequence shown here is derived from an EMBL/GenBank/DDBJ whole genome shotgun (WGS) entry which is preliminary data.</text>
</comment>
<name>A0A7V8FHZ3_STEMA</name>
<proteinExistence type="predicted"/>